<dbReference type="GO" id="GO:0005786">
    <property type="term" value="C:signal recognition particle, endoplasmic reticulum targeting"/>
    <property type="evidence" value="ECO:0007669"/>
    <property type="project" value="UniProtKB-KW"/>
</dbReference>
<evidence type="ECO:0000256" key="3">
    <source>
        <dbReference type="ARBA" id="ARBA00022490"/>
    </source>
</evidence>
<dbReference type="HAMAP" id="MF_00305">
    <property type="entry name" value="SRP19"/>
    <property type="match status" value="1"/>
</dbReference>
<dbReference type="InterPro" id="IPR022938">
    <property type="entry name" value="SRP19_arc-type"/>
</dbReference>
<evidence type="ECO:0000256" key="1">
    <source>
        <dbReference type="ARBA" id="ARBA00004496"/>
    </source>
</evidence>
<dbReference type="PANTHER" id="PTHR17453:SF0">
    <property type="entry name" value="SIGNAL RECOGNITION PARTICLE 19 KDA PROTEIN"/>
    <property type="match status" value="1"/>
</dbReference>
<dbReference type="InterPro" id="IPR002778">
    <property type="entry name" value="Signal_recog_particle_SRP19"/>
</dbReference>
<dbReference type="Proteomes" id="UP000182334">
    <property type="component" value="Chromosome III"/>
</dbReference>
<dbReference type="GO" id="GO:0008312">
    <property type="term" value="F:7S RNA binding"/>
    <property type="evidence" value="ECO:0007669"/>
    <property type="project" value="InterPro"/>
</dbReference>
<dbReference type="Pfam" id="PF01922">
    <property type="entry name" value="SRP19"/>
    <property type="match status" value="1"/>
</dbReference>
<evidence type="ECO:0000256" key="7">
    <source>
        <dbReference type="ARBA" id="ARBA00068261"/>
    </source>
</evidence>
<gene>
    <name evidence="10" type="ORF">SAMEA4029009_CIC11G00000002854</name>
    <name evidence="9" type="ORF">SAMEA4029010_CIC11G00000001282</name>
</gene>
<evidence type="ECO:0000256" key="8">
    <source>
        <dbReference type="SAM" id="MobiDB-lite"/>
    </source>
</evidence>
<evidence type="ECO:0000313" key="12">
    <source>
        <dbReference type="Proteomes" id="UP000182334"/>
    </source>
</evidence>
<feature type="compositionally biased region" description="Low complexity" evidence="8">
    <location>
        <begin position="52"/>
        <end position="63"/>
    </location>
</feature>
<organism evidence="10 11">
    <name type="scientific">Sungouiella intermedia</name>
    <dbReference type="NCBI Taxonomy" id="45354"/>
    <lineage>
        <taxon>Eukaryota</taxon>
        <taxon>Fungi</taxon>
        <taxon>Dikarya</taxon>
        <taxon>Ascomycota</taxon>
        <taxon>Saccharomycotina</taxon>
        <taxon>Pichiomycetes</taxon>
        <taxon>Metschnikowiaceae</taxon>
        <taxon>Sungouiella</taxon>
    </lineage>
</organism>
<keyword evidence="12" id="KW-1185">Reference proteome</keyword>
<accession>A0A1L0BQD2</accession>
<keyword evidence="3" id="KW-0963">Cytoplasm</keyword>
<dbReference type="OrthoDB" id="2190947at2759"/>
<comment type="function">
    <text evidence="6">Signal-recognition-particle assembly has a crucial role in targeting secretory proteins to the rough endoplasmic reticulum membrane. It must be involved intimately in the translocation of a wide variety of protein substrates.</text>
</comment>
<protein>
    <recommendedName>
        <fullName evidence="7">Signal recognition particle SEC65 subunit</fullName>
    </recommendedName>
</protein>
<keyword evidence="5" id="KW-0687">Ribonucleoprotein</keyword>
<name>A0A1L0BQD2_9ASCO</name>
<evidence type="ECO:0000313" key="9">
    <source>
        <dbReference type="EMBL" id="SGZ51494.1"/>
    </source>
</evidence>
<keyword evidence="4" id="KW-0733">Signal recognition particle</keyword>
<comment type="similarity">
    <text evidence="2">Belongs to the SRP19 family.</text>
</comment>
<evidence type="ECO:0000313" key="10">
    <source>
        <dbReference type="EMBL" id="SGZ52418.1"/>
    </source>
</evidence>
<proteinExistence type="inferred from homology"/>
<reference evidence="11 12" key="1">
    <citation type="submission" date="2016-10" db="EMBL/GenBank/DDBJ databases">
        <authorList>
            <person name="de Groot N.N."/>
        </authorList>
    </citation>
    <scope>NUCLEOTIDE SEQUENCE [LARGE SCALE GENOMIC DNA]</scope>
    <source>
        <strain evidence="9 12">CBS 141442</strain>
        <strain evidence="10 11">PYCC 4715</strain>
    </source>
</reference>
<evidence type="ECO:0000256" key="2">
    <source>
        <dbReference type="ARBA" id="ARBA00008910"/>
    </source>
</evidence>
<dbReference type="STRING" id="45354.A0A1L0BQD2"/>
<comment type="subcellular location">
    <subcellularLocation>
        <location evidence="1">Cytoplasm</location>
    </subcellularLocation>
</comment>
<dbReference type="EMBL" id="LT635765">
    <property type="protein sequence ID" value="SGZ52418.1"/>
    <property type="molecule type" value="Genomic_DNA"/>
</dbReference>
<dbReference type="PANTHER" id="PTHR17453">
    <property type="entry name" value="SIGNAL RECOGNITION PARTICLE 19 KD PROTEIN"/>
    <property type="match status" value="1"/>
</dbReference>
<dbReference type="SUPFAM" id="SSF69695">
    <property type="entry name" value="SRP19"/>
    <property type="match status" value="1"/>
</dbReference>
<feature type="region of interest" description="Disordered" evidence="8">
    <location>
        <begin position="22"/>
        <end position="70"/>
    </location>
</feature>
<dbReference type="GO" id="GO:0006617">
    <property type="term" value="P:SRP-dependent cotranslational protein targeting to membrane, signal sequence recognition"/>
    <property type="evidence" value="ECO:0007669"/>
    <property type="project" value="TreeGrafter"/>
</dbReference>
<evidence type="ECO:0000313" key="11">
    <source>
        <dbReference type="Proteomes" id="UP000182259"/>
    </source>
</evidence>
<dbReference type="EMBL" id="LT635758">
    <property type="protein sequence ID" value="SGZ51494.1"/>
    <property type="molecule type" value="Genomic_DNA"/>
</dbReference>
<sequence>MSRRPQLEEIDDDELENADFDSAQFDSSLRTPIAPINKPVITRSQDNDDSDPPVVAPTAAATPLKKRDDIVDPQKFSSEEREQLRKFQVLYPCYFDKNRSHSEGRRVSAENAVENPLAKTISDACRQLNLPVLLELDKSHPQDFGNPGRVRVLLKDNGVAGNSRIPNKRKLLNIVADYLKSHPTTLASIGPASGIPYPREYEGNFEPEEIPKVKGFKMNTIVPVHSNYTLKHPMTKVIYDPEPEAIEAPKLPKQPKKKIMKIRG</sequence>
<dbReference type="AlphaFoldDB" id="A0A1L0BQD2"/>
<evidence type="ECO:0000256" key="6">
    <source>
        <dbReference type="ARBA" id="ARBA00060225"/>
    </source>
</evidence>
<dbReference type="FunFam" id="3.30.56.30:FF:000003">
    <property type="entry name" value="Signal recognition particle SEC65 subunit"/>
    <property type="match status" value="1"/>
</dbReference>
<dbReference type="Gene3D" id="3.30.56.30">
    <property type="entry name" value="Signal recognition particle, SRP19-like subunit"/>
    <property type="match status" value="1"/>
</dbReference>
<dbReference type="Proteomes" id="UP000182259">
    <property type="component" value="Chromosome II"/>
</dbReference>
<dbReference type="InterPro" id="IPR036521">
    <property type="entry name" value="SRP19-like_sf"/>
</dbReference>
<evidence type="ECO:0000256" key="5">
    <source>
        <dbReference type="ARBA" id="ARBA00023274"/>
    </source>
</evidence>
<evidence type="ECO:0000256" key="4">
    <source>
        <dbReference type="ARBA" id="ARBA00023135"/>
    </source>
</evidence>